<sequence length="152" mass="15750">MLDHIAVRPFPEQPAGKVAAPFIVGGAAHVELHEGAGFLNIFPGGGGFAGLEPDDGVAHAQRFAGLHLEVGGDAVALVEQADHRDPLVHRCTGQGRFVAVANLLPFDPDGTGTVPAGHVVATAAREHQGAAENRQETSRRAQRHDASGLHAS</sequence>
<keyword evidence="3" id="KW-1185">Reference proteome</keyword>
<feature type="region of interest" description="Disordered" evidence="1">
    <location>
        <begin position="126"/>
        <end position="152"/>
    </location>
</feature>
<proteinExistence type="predicted"/>
<gene>
    <name evidence="2" type="ORF">YP76_05875</name>
</gene>
<protein>
    <submittedName>
        <fullName evidence="2">Uncharacterized protein</fullName>
    </submittedName>
</protein>
<evidence type="ECO:0000313" key="3">
    <source>
        <dbReference type="Proteomes" id="UP000033874"/>
    </source>
</evidence>
<evidence type="ECO:0000256" key="1">
    <source>
        <dbReference type="SAM" id="MobiDB-lite"/>
    </source>
</evidence>
<organism evidence="2 3">
    <name type="scientific">Sphingobium chungbukense</name>
    <dbReference type="NCBI Taxonomy" id="56193"/>
    <lineage>
        <taxon>Bacteria</taxon>
        <taxon>Pseudomonadati</taxon>
        <taxon>Pseudomonadota</taxon>
        <taxon>Alphaproteobacteria</taxon>
        <taxon>Sphingomonadales</taxon>
        <taxon>Sphingomonadaceae</taxon>
        <taxon>Sphingobium</taxon>
    </lineage>
</organism>
<name>A0A0M3ASE7_9SPHN</name>
<dbReference type="Proteomes" id="UP000033874">
    <property type="component" value="Unassembled WGS sequence"/>
</dbReference>
<comment type="caution">
    <text evidence="2">The sequence shown here is derived from an EMBL/GenBank/DDBJ whole genome shotgun (WGS) entry which is preliminary data.</text>
</comment>
<dbReference type="AlphaFoldDB" id="A0A0M3ASE7"/>
<dbReference type="EMBL" id="LBIC01000002">
    <property type="protein sequence ID" value="KKW93132.1"/>
    <property type="molecule type" value="Genomic_DNA"/>
</dbReference>
<evidence type="ECO:0000313" key="2">
    <source>
        <dbReference type="EMBL" id="KKW93132.1"/>
    </source>
</evidence>
<dbReference type="STRING" id="56193.YP76_05875"/>
<dbReference type="PATRIC" id="fig|56193.3.peg.1222"/>
<reference evidence="2 3" key="1">
    <citation type="submission" date="2015-04" db="EMBL/GenBank/DDBJ databases">
        <title>Genome sequence of aromatic hydrocarbons-degrading Sphingobium chungbukense DJ77.</title>
        <authorList>
            <person name="Kim Y.-C."/>
            <person name="Chae J.-C."/>
        </authorList>
    </citation>
    <scope>NUCLEOTIDE SEQUENCE [LARGE SCALE GENOMIC DNA]</scope>
    <source>
        <strain evidence="2 3">DJ77</strain>
    </source>
</reference>
<accession>A0A0M3ASE7</accession>